<feature type="compositionally biased region" description="Polar residues" evidence="1">
    <location>
        <begin position="436"/>
        <end position="454"/>
    </location>
</feature>
<dbReference type="KEGG" id="halg:HUG10_16595"/>
<protein>
    <recommendedName>
        <fullName evidence="2">Right handed beta helix domain-containing protein</fullName>
    </recommendedName>
</protein>
<dbReference type="Proteomes" id="UP000509750">
    <property type="component" value="Chromosome"/>
</dbReference>
<name>A0A7D5KHC9_9EURY</name>
<proteinExistence type="predicted"/>
<accession>A0A7D5KHC9</accession>
<dbReference type="SMART" id="SM00710">
    <property type="entry name" value="PbH1"/>
    <property type="match status" value="5"/>
</dbReference>
<feature type="region of interest" description="Disordered" evidence="1">
    <location>
        <begin position="1"/>
        <end position="34"/>
    </location>
</feature>
<dbReference type="InterPro" id="IPR006626">
    <property type="entry name" value="PbH1"/>
</dbReference>
<dbReference type="EMBL" id="CP058529">
    <property type="protein sequence ID" value="QLG29056.1"/>
    <property type="molecule type" value="Genomic_DNA"/>
</dbReference>
<dbReference type="InterPro" id="IPR012334">
    <property type="entry name" value="Pectin_lyas_fold"/>
</dbReference>
<dbReference type="Gene3D" id="2.160.20.10">
    <property type="entry name" value="Single-stranded right-handed beta-helix, Pectin lyase-like"/>
    <property type="match status" value="1"/>
</dbReference>
<evidence type="ECO:0000259" key="2">
    <source>
        <dbReference type="Pfam" id="PF13229"/>
    </source>
</evidence>
<evidence type="ECO:0000256" key="1">
    <source>
        <dbReference type="SAM" id="MobiDB-lite"/>
    </source>
</evidence>
<dbReference type="RefSeq" id="WP_179170630.1">
    <property type="nucleotide sequence ID" value="NZ_CP058529.1"/>
</dbReference>
<feature type="compositionally biased region" description="Acidic residues" evidence="1">
    <location>
        <begin position="381"/>
        <end position="392"/>
    </location>
</feature>
<sequence length="620" mass="63415">MAAGHTDDGEEKGNATDDSEGLEGASEDGQIGGASRRSLLKGAAATAATLGAVGVSTNGAAAQESLTLSPDGEVTLDPGEYTWSGEDLDIGSNAALVGGGTEGDVVLNLESGTMQGTVEGTLENVVVRGANPSSKAGIDLPPGATVDGFVWPEGGQQSEDRAFYSPEGGDERVTLRNSAWGFMANNGAYLDKPPVTIENCAAVNNNIAGIRIGHRDGTSSGQTTHVRNSLIAVTADIPNDDTNTPNARGVRIRHPGDIVIEDSYFIYLDVDGAANPIEVHDGAAGASVTIRNCTFYNDSDQAILRDKSGGSADVTVENCVAVGSGSMEFEAGGVSESDLAADGDVSFPLPSDVTGYPSADEIEGVGSGIGPWDGSVSVDTATEEEEEPADPAEYDHVLALHGSPDNPVSSSAKPGDFDLDVTVSGSATLGEHAESGSDSIVENDDGTSTINVNNLGPDELDSFRFDGEVVDFVMDDGYEVDLSLDGTTMTPDELVDGTSGGDSSGDDSSGDDSSAGDSADDDSSGDDSTSEDDAHPHLLTVAGEGDVTQYTFTVSGDVGRDSDASVVADDSTPWDRMKDIARDGKVIGVVGNGTDGYRFSGHLTALTVDGDADVTIERDA</sequence>
<evidence type="ECO:0000313" key="4">
    <source>
        <dbReference type="Proteomes" id="UP000509750"/>
    </source>
</evidence>
<dbReference type="InterPro" id="IPR006311">
    <property type="entry name" value="TAT_signal"/>
</dbReference>
<reference evidence="3 4" key="1">
    <citation type="submission" date="2020-07" db="EMBL/GenBank/DDBJ databases">
        <title>Gai3-2, isolated from salt lake.</title>
        <authorList>
            <person name="Cui H."/>
            <person name="Shi X."/>
        </authorList>
    </citation>
    <scope>NUCLEOTIDE SEQUENCE [LARGE SCALE GENOMIC DNA]</scope>
    <source>
        <strain evidence="3 4">Gai3-2</strain>
    </source>
</reference>
<dbReference type="PROSITE" id="PS51318">
    <property type="entry name" value="TAT"/>
    <property type="match status" value="1"/>
</dbReference>
<evidence type="ECO:0000313" key="3">
    <source>
        <dbReference type="EMBL" id="QLG29056.1"/>
    </source>
</evidence>
<dbReference type="AlphaFoldDB" id="A0A7D5KHC9"/>
<dbReference type="GeneID" id="56030486"/>
<feature type="region of interest" description="Disordered" evidence="1">
    <location>
        <begin position="483"/>
        <end position="542"/>
    </location>
</feature>
<dbReference type="InterPro" id="IPR039448">
    <property type="entry name" value="Beta_helix"/>
</dbReference>
<dbReference type="Pfam" id="PF13229">
    <property type="entry name" value="Beta_helix"/>
    <property type="match status" value="1"/>
</dbReference>
<gene>
    <name evidence="3" type="ORF">HUG10_16595</name>
</gene>
<keyword evidence="4" id="KW-1185">Reference proteome</keyword>
<dbReference type="OrthoDB" id="202667at2157"/>
<feature type="domain" description="Right handed beta helix" evidence="2">
    <location>
        <begin position="172"/>
        <end position="325"/>
    </location>
</feature>
<organism evidence="3 4">
    <name type="scientific">Halorarum halophilum</name>
    <dbReference type="NCBI Taxonomy" id="2743090"/>
    <lineage>
        <taxon>Archaea</taxon>
        <taxon>Methanobacteriati</taxon>
        <taxon>Methanobacteriota</taxon>
        <taxon>Stenosarchaea group</taxon>
        <taxon>Halobacteria</taxon>
        <taxon>Halobacteriales</taxon>
        <taxon>Haloferacaceae</taxon>
        <taxon>Halorarum</taxon>
    </lineage>
</organism>
<dbReference type="InterPro" id="IPR011050">
    <property type="entry name" value="Pectin_lyase_fold/virulence"/>
</dbReference>
<dbReference type="SUPFAM" id="SSF51126">
    <property type="entry name" value="Pectin lyase-like"/>
    <property type="match status" value="1"/>
</dbReference>
<feature type="region of interest" description="Disordered" evidence="1">
    <location>
        <begin position="362"/>
        <end position="458"/>
    </location>
</feature>
<feature type="compositionally biased region" description="Acidic residues" evidence="1">
    <location>
        <begin position="518"/>
        <end position="531"/>
    </location>
</feature>
<feature type="compositionally biased region" description="Basic and acidic residues" evidence="1">
    <location>
        <begin position="1"/>
        <end position="15"/>
    </location>
</feature>